<dbReference type="SUPFAM" id="SSF55154">
    <property type="entry name" value="CYTH-like phosphatases"/>
    <property type="match status" value="1"/>
</dbReference>
<name>A0A497JET9_9ARCH</name>
<dbReference type="Pfam" id="PF01928">
    <property type="entry name" value="CYTH"/>
    <property type="match status" value="1"/>
</dbReference>
<accession>A0A497JET9</accession>
<sequence length="208" mass="24237">MVKKEYEVKLTASKKMLEKIEQIPGFFNWSIKEGKKKYLVSHYFDTEKFDLLYSNMAYRTREEDGKNIATLKGNGILKNGIFIRDELEKILCNREDVTKSDFLNKHFPQILEITKETPLEEVLIVDNERHILYLENNGSLIEASLDFLHFVLGKRKVAYNEIELELKNGCEEDLLECASFLKLNFHLFSAGASKYEMGLRSFNLIPLL</sequence>
<proteinExistence type="predicted"/>
<dbReference type="GO" id="GO:0050355">
    <property type="term" value="F:inorganic triphosphate phosphatase activity"/>
    <property type="evidence" value="ECO:0007669"/>
    <property type="project" value="InterPro"/>
</dbReference>
<evidence type="ECO:0000313" key="3">
    <source>
        <dbReference type="Proteomes" id="UP000277633"/>
    </source>
</evidence>
<dbReference type="SMART" id="SM01118">
    <property type="entry name" value="CYTH"/>
    <property type="match status" value="1"/>
</dbReference>
<evidence type="ECO:0000313" key="2">
    <source>
        <dbReference type="EMBL" id="RLG68828.1"/>
    </source>
</evidence>
<dbReference type="PANTHER" id="PTHR39569">
    <property type="entry name" value="INORGANIC TRIPHOSPHATASE"/>
    <property type="match status" value="1"/>
</dbReference>
<dbReference type="PROSITE" id="PS51707">
    <property type="entry name" value="CYTH"/>
    <property type="match status" value="1"/>
</dbReference>
<reference evidence="2 3" key="1">
    <citation type="submission" date="2018-06" db="EMBL/GenBank/DDBJ databases">
        <title>Extensive metabolic versatility and redundancy in microbially diverse, dynamic hydrothermal sediments.</title>
        <authorList>
            <person name="Dombrowski N."/>
            <person name="Teske A."/>
            <person name="Baker B.J."/>
        </authorList>
    </citation>
    <scope>NUCLEOTIDE SEQUENCE [LARGE SCALE GENOMIC DNA]</scope>
    <source>
        <strain evidence="2">B9_G13</strain>
    </source>
</reference>
<protein>
    <recommendedName>
        <fullName evidence="1">CYTH domain-containing protein</fullName>
    </recommendedName>
</protein>
<gene>
    <name evidence="2" type="ORF">DRO07_03020</name>
</gene>
<dbReference type="InterPro" id="IPR023577">
    <property type="entry name" value="CYTH_domain"/>
</dbReference>
<dbReference type="GO" id="GO:0046872">
    <property type="term" value="F:metal ion binding"/>
    <property type="evidence" value="ECO:0007669"/>
    <property type="project" value="TreeGrafter"/>
</dbReference>
<dbReference type="InterPro" id="IPR033469">
    <property type="entry name" value="CYTH-like_dom_sf"/>
</dbReference>
<comment type="caution">
    <text evidence="2">The sequence shown here is derived from an EMBL/GenBank/DDBJ whole genome shotgun (WGS) entry which is preliminary data.</text>
</comment>
<feature type="domain" description="CYTH" evidence="1">
    <location>
        <begin position="3"/>
        <end position="208"/>
    </location>
</feature>
<dbReference type="EMBL" id="QMWO01000117">
    <property type="protein sequence ID" value="RLG68828.1"/>
    <property type="molecule type" value="Genomic_DNA"/>
</dbReference>
<dbReference type="Proteomes" id="UP000277633">
    <property type="component" value="Unassembled WGS sequence"/>
</dbReference>
<organism evidence="2 3">
    <name type="scientific">Candidatus Iainarchaeum sp</name>
    <dbReference type="NCBI Taxonomy" id="3101447"/>
    <lineage>
        <taxon>Archaea</taxon>
        <taxon>Candidatus Iainarchaeota</taxon>
        <taxon>Candidatus Iainarchaeia</taxon>
        <taxon>Candidatus Iainarchaeales</taxon>
        <taxon>Candidatus Iainarchaeaceae</taxon>
        <taxon>Candidatus Iainarchaeum</taxon>
    </lineage>
</organism>
<evidence type="ECO:0000259" key="1">
    <source>
        <dbReference type="PROSITE" id="PS51707"/>
    </source>
</evidence>
<dbReference type="InterPro" id="IPR039013">
    <property type="entry name" value="YgiF"/>
</dbReference>
<dbReference type="Gene3D" id="2.40.320.10">
    <property type="entry name" value="Hypothetical Protein Pfu-838710-001"/>
    <property type="match status" value="1"/>
</dbReference>
<dbReference type="PANTHER" id="PTHR39569:SF1">
    <property type="entry name" value="INORGANIC TRIPHOSPHATASE"/>
    <property type="match status" value="1"/>
</dbReference>
<dbReference type="AlphaFoldDB" id="A0A497JET9"/>